<keyword evidence="3" id="KW-1185">Reference proteome</keyword>
<dbReference type="VEuPathDB" id="FungiDB:MYCTH_94730"/>
<accession>G2QFM0</accession>
<evidence type="ECO:0000313" key="3">
    <source>
        <dbReference type="Proteomes" id="UP000007322"/>
    </source>
</evidence>
<dbReference type="OrthoDB" id="5383057at2759"/>
<dbReference type="OMA" id="GIRGENQ"/>
<feature type="region of interest" description="Disordered" evidence="1">
    <location>
        <begin position="33"/>
        <end position="133"/>
    </location>
</feature>
<evidence type="ECO:0000313" key="2">
    <source>
        <dbReference type="EMBL" id="AEO59237.1"/>
    </source>
</evidence>
<dbReference type="RefSeq" id="XP_003664482.1">
    <property type="nucleotide sequence ID" value="XM_003664434.1"/>
</dbReference>
<dbReference type="eggNOG" id="ENOG502SRFI">
    <property type="taxonomic scope" value="Eukaryota"/>
</dbReference>
<sequence>MSIGIVHYQVTTGENIPVTREATGDISKDSLAAEVRQKRSQQPQAQPGGGVLESQQSYAGLAPTYVTNQRHRDPAGPHGRNLKEGGFEGSGTEAGPLPEPGSMEGPTRIATGLAAQGRKEAGTKQEGGVEGKT</sequence>
<dbReference type="KEGG" id="mtm:MYCTH_94730"/>
<dbReference type="InParanoid" id="G2QFM0"/>
<reference evidence="2 3" key="1">
    <citation type="journal article" date="2011" name="Nat. Biotechnol.">
        <title>Comparative genomic analysis of the thermophilic biomass-degrading fungi Myceliophthora thermophila and Thielavia terrestris.</title>
        <authorList>
            <person name="Berka R.M."/>
            <person name="Grigoriev I.V."/>
            <person name="Otillar R."/>
            <person name="Salamov A."/>
            <person name="Grimwood J."/>
            <person name="Reid I."/>
            <person name="Ishmael N."/>
            <person name="John T."/>
            <person name="Darmond C."/>
            <person name="Moisan M.-C."/>
            <person name="Henrissat B."/>
            <person name="Coutinho P.M."/>
            <person name="Lombard V."/>
            <person name="Natvig D.O."/>
            <person name="Lindquist E."/>
            <person name="Schmutz J."/>
            <person name="Lucas S."/>
            <person name="Harris P."/>
            <person name="Powlowski J."/>
            <person name="Bellemare A."/>
            <person name="Taylor D."/>
            <person name="Butler G."/>
            <person name="de Vries R.P."/>
            <person name="Allijn I.E."/>
            <person name="van den Brink J."/>
            <person name="Ushinsky S."/>
            <person name="Storms R."/>
            <person name="Powell A.J."/>
            <person name="Paulsen I.T."/>
            <person name="Elbourne L.D.H."/>
            <person name="Baker S.E."/>
            <person name="Magnuson J."/>
            <person name="LaBoissiere S."/>
            <person name="Clutterbuck A.J."/>
            <person name="Martinez D."/>
            <person name="Wogulis M."/>
            <person name="de Leon A.L."/>
            <person name="Rey M.W."/>
            <person name="Tsang A."/>
        </authorList>
    </citation>
    <scope>NUCLEOTIDE SEQUENCE [LARGE SCALE GENOMIC DNA]</scope>
    <source>
        <strain evidence="3">ATCC 42464 / BCRC 31852 / DSM 1799</strain>
    </source>
</reference>
<feature type="compositionally biased region" description="Basic and acidic residues" evidence="1">
    <location>
        <begin position="117"/>
        <end position="133"/>
    </location>
</feature>
<feature type="compositionally biased region" description="Basic and acidic residues" evidence="1">
    <location>
        <begin position="70"/>
        <end position="86"/>
    </location>
</feature>
<dbReference type="AlphaFoldDB" id="G2QFM0"/>
<protein>
    <submittedName>
        <fullName evidence="2">Uncharacterized protein</fullName>
    </submittedName>
</protein>
<proteinExistence type="predicted"/>
<dbReference type="HOGENOM" id="CLU_1908146_0_0_1"/>
<organism evidence="2 3">
    <name type="scientific">Thermothelomyces thermophilus (strain ATCC 42464 / BCRC 31852 / DSM 1799)</name>
    <name type="common">Sporotrichum thermophile</name>
    <dbReference type="NCBI Taxonomy" id="573729"/>
    <lineage>
        <taxon>Eukaryota</taxon>
        <taxon>Fungi</taxon>
        <taxon>Dikarya</taxon>
        <taxon>Ascomycota</taxon>
        <taxon>Pezizomycotina</taxon>
        <taxon>Sordariomycetes</taxon>
        <taxon>Sordariomycetidae</taxon>
        <taxon>Sordariales</taxon>
        <taxon>Chaetomiaceae</taxon>
        <taxon>Thermothelomyces</taxon>
    </lineage>
</organism>
<dbReference type="Proteomes" id="UP000007322">
    <property type="component" value="Chromosome 4"/>
</dbReference>
<gene>
    <name evidence="2" type="ORF">MYCTH_94730</name>
</gene>
<dbReference type="EMBL" id="CP003005">
    <property type="protein sequence ID" value="AEO59237.1"/>
    <property type="molecule type" value="Genomic_DNA"/>
</dbReference>
<evidence type="ECO:0000256" key="1">
    <source>
        <dbReference type="SAM" id="MobiDB-lite"/>
    </source>
</evidence>
<dbReference type="GeneID" id="11514425"/>
<name>G2QFM0_THET4</name>